<organism evidence="2 3">
    <name type="scientific">Melaminivora suipulveris</name>
    <dbReference type="NCBI Taxonomy" id="2109913"/>
    <lineage>
        <taxon>Bacteria</taxon>
        <taxon>Pseudomonadati</taxon>
        <taxon>Pseudomonadota</taxon>
        <taxon>Betaproteobacteria</taxon>
        <taxon>Burkholderiales</taxon>
        <taxon>Comamonadaceae</taxon>
        <taxon>Melaminivora</taxon>
    </lineage>
</organism>
<proteinExistence type="predicted"/>
<dbReference type="Gene3D" id="3.40.30.10">
    <property type="entry name" value="Glutaredoxin"/>
    <property type="match status" value="1"/>
</dbReference>
<name>A0A2R3Q8R2_9BURK</name>
<dbReference type="Pfam" id="PF00085">
    <property type="entry name" value="Thioredoxin"/>
    <property type="match status" value="1"/>
</dbReference>
<dbReference type="SUPFAM" id="SSF52833">
    <property type="entry name" value="Thioredoxin-like"/>
    <property type="match status" value="1"/>
</dbReference>
<keyword evidence="3" id="KW-1185">Reference proteome</keyword>
<dbReference type="OrthoDB" id="215495at2"/>
<dbReference type="EMBL" id="CP027667">
    <property type="protein sequence ID" value="AVO48064.1"/>
    <property type="molecule type" value="Genomic_DNA"/>
</dbReference>
<dbReference type="PROSITE" id="PS51352">
    <property type="entry name" value="THIOREDOXIN_2"/>
    <property type="match status" value="1"/>
</dbReference>
<feature type="domain" description="Thioredoxin" evidence="1">
    <location>
        <begin position="1"/>
        <end position="108"/>
    </location>
</feature>
<evidence type="ECO:0000259" key="1">
    <source>
        <dbReference type="PROSITE" id="PS51352"/>
    </source>
</evidence>
<dbReference type="CDD" id="cd02947">
    <property type="entry name" value="TRX_family"/>
    <property type="match status" value="1"/>
</dbReference>
<dbReference type="AlphaFoldDB" id="A0A2R3Q8R2"/>
<gene>
    <name evidence="2" type="ORF">C6568_01415</name>
</gene>
<protein>
    <submittedName>
        <fullName evidence="2">Thioredoxin</fullName>
    </submittedName>
</protein>
<dbReference type="Proteomes" id="UP000237925">
    <property type="component" value="Chromosome"/>
</dbReference>
<dbReference type="InterPro" id="IPR013766">
    <property type="entry name" value="Thioredoxin_domain"/>
</dbReference>
<evidence type="ECO:0000313" key="2">
    <source>
        <dbReference type="EMBL" id="AVO48064.1"/>
    </source>
</evidence>
<dbReference type="RefSeq" id="WP_106682547.1">
    <property type="nucleotide sequence ID" value="NZ_CP027667.1"/>
</dbReference>
<dbReference type="KEGG" id="mela:C6568_01415"/>
<reference evidence="2 3" key="1">
    <citation type="submission" date="2018-03" db="EMBL/GenBank/DDBJ databases">
        <title>Genome sequencing of Melaminivora sp.</title>
        <authorList>
            <person name="Kim S.-J."/>
            <person name="Heo J."/>
            <person name="Ahn J.-H."/>
            <person name="Kwon S.-W."/>
        </authorList>
    </citation>
    <scope>NUCLEOTIDE SEQUENCE [LARGE SCALE GENOMIC DNA]</scope>
    <source>
        <strain evidence="2 3">SC2-9</strain>
    </source>
</reference>
<evidence type="ECO:0000313" key="3">
    <source>
        <dbReference type="Proteomes" id="UP000237925"/>
    </source>
</evidence>
<accession>A0A2R3Q8R2</accession>
<sequence length="108" mass="12078">MPYSAHHLETAPDREDVDQRKGAAVLEFGTAWCGHCQRAQPLIEQALRDQAQIEHIKVEDGPGRPLGRSYKVKLWPTLIFLQDGQEVARAVRPQTAQELDDALAHLTA</sequence>
<dbReference type="InterPro" id="IPR036249">
    <property type="entry name" value="Thioredoxin-like_sf"/>
</dbReference>